<gene>
    <name evidence="2" type="ORF">M422DRAFT_251158</name>
</gene>
<dbReference type="Proteomes" id="UP000054279">
    <property type="component" value="Unassembled WGS sequence"/>
</dbReference>
<dbReference type="OrthoDB" id="3008056at2759"/>
<organism evidence="2 3">
    <name type="scientific">Sphaerobolus stellatus (strain SS14)</name>
    <dbReference type="NCBI Taxonomy" id="990650"/>
    <lineage>
        <taxon>Eukaryota</taxon>
        <taxon>Fungi</taxon>
        <taxon>Dikarya</taxon>
        <taxon>Basidiomycota</taxon>
        <taxon>Agaricomycotina</taxon>
        <taxon>Agaricomycetes</taxon>
        <taxon>Phallomycetidae</taxon>
        <taxon>Geastrales</taxon>
        <taxon>Sphaerobolaceae</taxon>
        <taxon>Sphaerobolus</taxon>
    </lineage>
</organism>
<protein>
    <submittedName>
        <fullName evidence="2">Uncharacterized protein</fullName>
    </submittedName>
</protein>
<dbReference type="InterPro" id="IPR036388">
    <property type="entry name" value="WH-like_DNA-bd_sf"/>
</dbReference>
<sequence length="118" mass="12947">MRPLSVATRTQVLSLLSSGLSSRDIEHQTGVSKSTVSRIAKDYQPDKENHPGGCLRKLTPMDRKAVLSLVRTGKASTAVEAAKHINSIIPEPVAVQTIRNVLKDDSFNRILEHALQLH</sequence>
<evidence type="ECO:0000313" key="2">
    <source>
        <dbReference type="EMBL" id="KIJ45385.1"/>
    </source>
</evidence>
<dbReference type="Gene3D" id="1.10.10.10">
    <property type="entry name" value="Winged helix-like DNA-binding domain superfamily/Winged helix DNA-binding domain"/>
    <property type="match status" value="1"/>
</dbReference>
<evidence type="ECO:0000256" key="1">
    <source>
        <dbReference type="SAM" id="MobiDB-lite"/>
    </source>
</evidence>
<accession>A0A0C9W1I6</accession>
<dbReference type="EMBL" id="KN837112">
    <property type="protein sequence ID" value="KIJ45385.1"/>
    <property type="molecule type" value="Genomic_DNA"/>
</dbReference>
<dbReference type="SUPFAM" id="SSF46689">
    <property type="entry name" value="Homeodomain-like"/>
    <property type="match status" value="1"/>
</dbReference>
<name>A0A0C9W1I6_SPHS4</name>
<evidence type="ECO:0000313" key="3">
    <source>
        <dbReference type="Proteomes" id="UP000054279"/>
    </source>
</evidence>
<feature type="compositionally biased region" description="Basic and acidic residues" evidence="1">
    <location>
        <begin position="39"/>
        <end position="50"/>
    </location>
</feature>
<proteinExistence type="predicted"/>
<keyword evidence="3" id="KW-1185">Reference proteome</keyword>
<feature type="region of interest" description="Disordered" evidence="1">
    <location>
        <begin position="26"/>
        <end position="57"/>
    </location>
</feature>
<dbReference type="HOGENOM" id="CLU_033666_18_0_1"/>
<dbReference type="InterPro" id="IPR009057">
    <property type="entry name" value="Homeodomain-like_sf"/>
</dbReference>
<dbReference type="AlphaFoldDB" id="A0A0C9W1I6"/>
<reference evidence="2 3" key="1">
    <citation type="submission" date="2014-06" db="EMBL/GenBank/DDBJ databases">
        <title>Evolutionary Origins and Diversification of the Mycorrhizal Mutualists.</title>
        <authorList>
            <consortium name="DOE Joint Genome Institute"/>
            <consortium name="Mycorrhizal Genomics Consortium"/>
            <person name="Kohler A."/>
            <person name="Kuo A."/>
            <person name="Nagy L.G."/>
            <person name="Floudas D."/>
            <person name="Copeland A."/>
            <person name="Barry K.W."/>
            <person name="Cichocki N."/>
            <person name="Veneault-Fourrey C."/>
            <person name="LaButti K."/>
            <person name="Lindquist E.A."/>
            <person name="Lipzen A."/>
            <person name="Lundell T."/>
            <person name="Morin E."/>
            <person name="Murat C."/>
            <person name="Riley R."/>
            <person name="Ohm R."/>
            <person name="Sun H."/>
            <person name="Tunlid A."/>
            <person name="Henrissat B."/>
            <person name="Grigoriev I.V."/>
            <person name="Hibbett D.S."/>
            <person name="Martin F."/>
        </authorList>
    </citation>
    <scope>NUCLEOTIDE SEQUENCE [LARGE SCALE GENOMIC DNA]</scope>
    <source>
        <strain evidence="2 3">SS14</strain>
    </source>
</reference>